<protein>
    <submittedName>
        <fullName evidence="2">Uncharacterized protein</fullName>
    </submittedName>
</protein>
<accession>A0A8J2M1F3</accession>
<evidence type="ECO:0000313" key="2">
    <source>
        <dbReference type="EMBL" id="CAG9533701.1"/>
    </source>
</evidence>
<keyword evidence="3" id="KW-1185">Reference proteome</keyword>
<organism evidence="2 3">
    <name type="scientific">Cercopithifilaria johnstoni</name>
    <dbReference type="NCBI Taxonomy" id="2874296"/>
    <lineage>
        <taxon>Eukaryota</taxon>
        <taxon>Metazoa</taxon>
        <taxon>Ecdysozoa</taxon>
        <taxon>Nematoda</taxon>
        <taxon>Chromadorea</taxon>
        <taxon>Rhabditida</taxon>
        <taxon>Spirurina</taxon>
        <taxon>Spiruromorpha</taxon>
        <taxon>Filarioidea</taxon>
        <taxon>Onchocercidae</taxon>
        <taxon>Cercopithifilaria</taxon>
    </lineage>
</organism>
<gene>
    <name evidence="2" type="ORF">CJOHNSTONI_LOCUS3904</name>
</gene>
<feature type="chain" id="PRO_5035210184" evidence="1">
    <location>
        <begin position="21"/>
        <end position="189"/>
    </location>
</feature>
<dbReference type="Proteomes" id="UP000746747">
    <property type="component" value="Unassembled WGS sequence"/>
</dbReference>
<comment type="caution">
    <text evidence="2">The sequence shown here is derived from an EMBL/GenBank/DDBJ whole genome shotgun (WGS) entry which is preliminary data.</text>
</comment>
<dbReference type="EMBL" id="CAKAEH010001260">
    <property type="protein sequence ID" value="CAG9533701.1"/>
    <property type="molecule type" value="Genomic_DNA"/>
</dbReference>
<dbReference type="AlphaFoldDB" id="A0A8J2M1F3"/>
<evidence type="ECO:0000313" key="3">
    <source>
        <dbReference type="Proteomes" id="UP000746747"/>
    </source>
</evidence>
<sequence length="189" mass="21458">MMTQMQCIAKLISHLTPILCLPSSFNYSALDKNGYNPDEAGLLKEVGSLNVARKWDVSVCSYDGLCECNEQPLAKPLIFHWNYSMIYGYIPALAPAIYSIVLYGECYPTHFSRPGSQRKRLKGRDLIVICARLFGYESYKCYDDENIADNINLICALYLLLRETLELPIQLTSPLYEELIKLTSGETCF</sequence>
<name>A0A8J2M1F3_9BILA</name>
<keyword evidence="1" id="KW-0732">Signal</keyword>
<reference evidence="2" key="1">
    <citation type="submission" date="2021-09" db="EMBL/GenBank/DDBJ databases">
        <authorList>
            <consortium name="Pathogen Informatics"/>
        </authorList>
    </citation>
    <scope>NUCLEOTIDE SEQUENCE</scope>
</reference>
<proteinExistence type="predicted"/>
<feature type="signal peptide" evidence="1">
    <location>
        <begin position="1"/>
        <end position="20"/>
    </location>
</feature>
<evidence type="ECO:0000256" key="1">
    <source>
        <dbReference type="SAM" id="SignalP"/>
    </source>
</evidence>